<dbReference type="InterPro" id="IPR017927">
    <property type="entry name" value="FAD-bd_FR_type"/>
</dbReference>
<comment type="caution">
    <text evidence="3">The sequence shown here is derived from an EMBL/GenBank/DDBJ whole genome shotgun (WGS) entry which is preliminary data.</text>
</comment>
<dbReference type="PANTHER" id="PTHR42815:SF2">
    <property type="entry name" value="FAD-BINDING, PUTATIVE (AFU_ORTHOLOGUE AFUA_6G07600)-RELATED"/>
    <property type="match status" value="1"/>
</dbReference>
<gene>
    <name evidence="3" type="ORF">AJ80_04832</name>
</gene>
<dbReference type="SUPFAM" id="SSF63380">
    <property type="entry name" value="Riboflavin synthase domain-like"/>
    <property type="match status" value="1"/>
</dbReference>
<dbReference type="AlphaFoldDB" id="A0A2B7Y9V3"/>
<keyword evidence="4" id="KW-1185">Reference proteome</keyword>
<dbReference type="OrthoDB" id="436496at2759"/>
<organism evidence="3 4">
    <name type="scientific">Polytolypa hystricis (strain UAMH7299)</name>
    <dbReference type="NCBI Taxonomy" id="1447883"/>
    <lineage>
        <taxon>Eukaryota</taxon>
        <taxon>Fungi</taxon>
        <taxon>Dikarya</taxon>
        <taxon>Ascomycota</taxon>
        <taxon>Pezizomycotina</taxon>
        <taxon>Eurotiomycetes</taxon>
        <taxon>Eurotiomycetidae</taxon>
        <taxon>Onygenales</taxon>
        <taxon>Onygenales incertae sedis</taxon>
        <taxon>Polytolypa</taxon>
    </lineage>
</organism>
<feature type="domain" description="FAD-binding FR-type" evidence="2">
    <location>
        <begin position="364"/>
        <end position="486"/>
    </location>
</feature>
<dbReference type="SUPFAM" id="SSF52343">
    <property type="entry name" value="Ferredoxin reductase-like, C-terminal NADP-linked domain"/>
    <property type="match status" value="1"/>
</dbReference>
<evidence type="ECO:0000256" key="1">
    <source>
        <dbReference type="SAM" id="MobiDB-lite"/>
    </source>
</evidence>
<dbReference type="PANTHER" id="PTHR42815">
    <property type="entry name" value="FAD-BINDING, PUTATIVE (AFU_ORTHOLOGUE AFUA_6G07600)-RELATED"/>
    <property type="match status" value="1"/>
</dbReference>
<dbReference type="CDD" id="cd06197">
    <property type="entry name" value="FNR_like_2"/>
    <property type="match status" value="1"/>
</dbReference>
<evidence type="ECO:0000313" key="4">
    <source>
        <dbReference type="Proteomes" id="UP000224634"/>
    </source>
</evidence>
<reference evidence="3 4" key="1">
    <citation type="submission" date="2017-10" db="EMBL/GenBank/DDBJ databases">
        <title>Comparative genomics in systemic dimorphic fungi from Ajellomycetaceae.</title>
        <authorList>
            <person name="Munoz J.F."/>
            <person name="Mcewen J.G."/>
            <person name="Clay O.K."/>
            <person name="Cuomo C.A."/>
        </authorList>
    </citation>
    <scope>NUCLEOTIDE SEQUENCE [LARGE SCALE GENOMIC DNA]</scope>
    <source>
        <strain evidence="3 4">UAMH7299</strain>
    </source>
</reference>
<dbReference type="InterPro" id="IPR039261">
    <property type="entry name" value="FNR_nucleotide-bd"/>
</dbReference>
<dbReference type="InterPro" id="IPR017938">
    <property type="entry name" value="Riboflavin_synthase-like_b-brl"/>
</dbReference>
<dbReference type="InterPro" id="IPR012349">
    <property type="entry name" value="Split_barrel_FMN-bd"/>
</dbReference>
<feature type="region of interest" description="Disordered" evidence="1">
    <location>
        <begin position="141"/>
        <end position="162"/>
    </location>
</feature>
<dbReference type="Gene3D" id="2.30.110.10">
    <property type="entry name" value="Electron Transport, Fmn-binding Protein, Chain A"/>
    <property type="match status" value="1"/>
</dbReference>
<accession>A0A2B7Y9V3</accession>
<dbReference type="PROSITE" id="PS51384">
    <property type="entry name" value="FAD_FR"/>
    <property type="match status" value="1"/>
</dbReference>
<feature type="compositionally biased region" description="Gly residues" evidence="1">
    <location>
        <begin position="151"/>
        <end position="160"/>
    </location>
</feature>
<evidence type="ECO:0000313" key="3">
    <source>
        <dbReference type="EMBL" id="PGH17377.1"/>
    </source>
</evidence>
<dbReference type="EMBL" id="PDNA01000065">
    <property type="protein sequence ID" value="PGH17377.1"/>
    <property type="molecule type" value="Genomic_DNA"/>
</dbReference>
<feature type="compositionally biased region" description="Low complexity" evidence="1">
    <location>
        <begin position="141"/>
        <end position="150"/>
    </location>
</feature>
<dbReference type="GO" id="GO:0016491">
    <property type="term" value="F:oxidoreductase activity"/>
    <property type="evidence" value="ECO:0007669"/>
    <property type="project" value="InterPro"/>
</dbReference>
<dbReference type="Proteomes" id="UP000224634">
    <property type="component" value="Unassembled WGS sequence"/>
</dbReference>
<name>A0A2B7Y9V3_POLH7</name>
<proteinExistence type="predicted"/>
<sequence>MAFVIAGSVPWHSGELHMHKLMRVPPDENPSAPYLSPGAAFLLRKSPLVALGTLDAQGRPWTSLWGGEVGFAGALASQTDIVLRSMVDTRYDPVVKALFREKTNGEIVKEERGEGRLMAGLPIDLESRRRVKLMGRMMAGSIGASPSSSSGGAGGGGGGKTSPDVGMAELVIRIESSLGNCPKYINRKHIVPALPEPRLVSDSPQLPQGAVELLNKADSLFLSTVHENSSMDTNIRGGSAGFVRLVSNEPNGAVIAYPEYSGNRLYQTLGNMQTTPLAGYVFPDFDTGNVLYLTGQTEVLVGDDAAALLPRSNLVIRVRVSAARYVEQGLSFRGISKEASPYNPPVRYLGTERNIPTAQGPVRTSSTTATLIKKDVITPYINRFRFKISDPAIFGRSTPGQYAILSFKDELDMGYSHMRDDDPLSINDDYIRTFTISSHPSGPLPNNEFEITVRKVGTATSHLFWSSERSWLELSLLGFGGEFNIKPDDDDDDDDDGGQHGITPFIAGGIGITPLLAQLPDIDIPRLRLFWSIRVQDIGFVHDVFQKFPKLPKSTTLFLTGSEDSRLFSPEEQNTMDAIISSGSSVHRRRMQAGDLDVDAAEVWYLCASRALKAMVLNWLVGKKVIYEDFSY</sequence>
<dbReference type="STRING" id="1447883.A0A2B7Y9V3"/>
<protein>
    <recommendedName>
        <fullName evidence="2">FAD-binding FR-type domain-containing protein</fullName>
    </recommendedName>
</protein>
<evidence type="ECO:0000259" key="2">
    <source>
        <dbReference type="PROSITE" id="PS51384"/>
    </source>
</evidence>
<dbReference type="Gene3D" id="2.40.30.10">
    <property type="entry name" value="Translation factors"/>
    <property type="match status" value="1"/>
</dbReference>